<dbReference type="RefSeq" id="WP_202958213.1">
    <property type="nucleotide sequence ID" value="NZ_JAPCID010000045.1"/>
</dbReference>
<evidence type="ECO:0000313" key="1">
    <source>
        <dbReference type="EMBL" id="MDA0140800.1"/>
    </source>
</evidence>
<name>A0ABT4RRA5_9ACTN</name>
<dbReference type="EMBL" id="JAPCID010000045">
    <property type="protein sequence ID" value="MDA0140800.1"/>
    <property type="molecule type" value="Genomic_DNA"/>
</dbReference>
<evidence type="ECO:0000313" key="2">
    <source>
        <dbReference type="Proteomes" id="UP001147700"/>
    </source>
</evidence>
<protein>
    <recommendedName>
        <fullName evidence="3">DUF1579 domain-containing protein</fullName>
    </recommendedName>
</protein>
<keyword evidence="2" id="KW-1185">Reference proteome</keyword>
<reference evidence="1" key="1">
    <citation type="submission" date="2022-10" db="EMBL/GenBank/DDBJ databases">
        <title>The WGS of Solirubrobacter sp. CPCC 204708.</title>
        <authorList>
            <person name="Jiang Z."/>
        </authorList>
    </citation>
    <scope>NUCLEOTIDE SEQUENCE</scope>
    <source>
        <strain evidence="1">CPCC 204708</strain>
    </source>
</reference>
<proteinExistence type="predicted"/>
<comment type="caution">
    <text evidence="1">The sequence shown here is derived from an EMBL/GenBank/DDBJ whole genome shotgun (WGS) entry which is preliminary data.</text>
</comment>
<sequence length="140" mass="16001">MSERHPALEPFEALIGTWSTVARHPLLDADVPGQITFEWLEGGHWLIQRSRNEHELFPDAISVIGAGGDGLFLEYFDSRGVRRRYGVSLQDGVLRQWGEFPEFAQRYEAALAPDEFTGLWQVAETPGDWRDDLAVRYRRG</sequence>
<gene>
    <name evidence="1" type="ORF">OJ962_25105</name>
</gene>
<accession>A0ABT4RRA5</accession>
<evidence type="ECO:0008006" key="3">
    <source>
        <dbReference type="Google" id="ProtNLM"/>
    </source>
</evidence>
<dbReference type="Proteomes" id="UP001147700">
    <property type="component" value="Unassembled WGS sequence"/>
</dbReference>
<organism evidence="1 2">
    <name type="scientific">Solirubrobacter deserti</name>
    <dbReference type="NCBI Taxonomy" id="2282478"/>
    <lineage>
        <taxon>Bacteria</taxon>
        <taxon>Bacillati</taxon>
        <taxon>Actinomycetota</taxon>
        <taxon>Thermoleophilia</taxon>
        <taxon>Solirubrobacterales</taxon>
        <taxon>Solirubrobacteraceae</taxon>
        <taxon>Solirubrobacter</taxon>
    </lineage>
</organism>